<comment type="domain">
    <text evidence="5">The OCIA domain is necessary and sufficient for endosomal localization.</text>
</comment>
<comment type="subcellular location">
    <subcellularLocation>
        <location evidence="1 5">Endosome</location>
    </subcellularLocation>
</comment>
<dbReference type="GO" id="GO:0005768">
    <property type="term" value="C:endosome"/>
    <property type="evidence" value="ECO:0007669"/>
    <property type="project" value="UniProtKB-SubCell"/>
</dbReference>
<comment type="function">
    <text evidence="5">Maintains stem cell potency. Increases STAT3 phosphorylation and controls ERK phosphorylation. May act as a scaffold, increasing STAT3 recruitment onto endosomes.</text>
</comment>
<comment type="subunit">
    <text evidence="5">Interacts with STAT3.</text>
</comment>
<evidence type="ECO:0000256" key="5">
    <source>
        <dbReference type="RuleBase" id="RU369066"/>
    </source>
</evidence>
<comment type="caution">
    <text evidence="8">The sequence shown here is derived from an EMBL/GenBank/DDBJ whole genome shotgun (WGS) entry which is preliminary data.</text>
</comment>
<dbReference type="AlphaFoldDB" id="A0AAV6GPP8"/>
<dbReference type="GO" id="GO:2000736">
    <property type="term" value="P:regulation of stem cell differentiation"/>
    <property type="evidence" value="ECO:0007669"/>
    <property type="project" value="UniProtKB-UniRule"/>
</dbReference>
<feature type="domain" description="OCIA" evidence="7">
    <location>
        <begin position="24"/>
        <end position="109"/>
    </location>
</feature>
<comment type="similarity">
    <text evidence="3 5">Belongs to the OCIAD1 family.</text>
</comment>
<feature type="compositionally biased region" description="Basic and acidic residues" evidence="6">
    <location>
        <begin position="242"/>
        <end position="257"/>
    </location>
</feature>
<dbReference type="PANTHER" id="PTHR13336">
    <property type="entry name" value="OVARIAN CARCINOMA IMMUNOREACTIVE ANTIGEN"/>
    <property type="match status" value="1"/>
</dbReference>
<feature type="compositionally biased region" description="Low complexity" evidence="6">
    <location>
        <begin position="154"/>
        <end position="183"/>
    </location>
</feature>
<name>A0AAV6GPP8_9TELE</name>
<dbReference type="InterPro" id="IPR040187">
    <property type="entry name" value="OCAD1/2"/>
</dbReference>
<evidence type="ECO:0000256" key="3">
    <source>
        <dbReference type="ARBA" id="ARBA00037952"/>
    </source>
</evidence>
<protein>
    <recommendedName>
        <fullName evidence="4 5">OCIA domain-containing protein 1</fullName>
    </recommendedName>
</protein>
<feature type="region of interest" description="Disordered" evidence="6">
    <location>
        <begin position="1"/>
        <end position="22"/>
    </location>
</feature>
<evidence type="ECO:0000256" key="1">
    <source>
        <dbReference type="ARBA" id="ARBA00004177"/>
    </source>
</evidence>
<dbReference type="PANTHER" id="PTHR13336:SF4">
    <property type="entry name" value="OCIA DOMAIN-CONTAINING PROTEIN 1"/>
    <property type="match status" value="1"/>
</dbReference>
<keyword evidence="9" id="KW-1185">Reference proteome</keyword>
<keyword evidence="2 5" id="KW-0967">Endosome</keyword>
<dbReference type="InterPro" id="IPR009764">
    <property type="entry name" value="OCIA_dom"/>
</dbReference>
<organism evidence="8 9">
    <name type="scientific">Alosa alosa</name>
    <name type="common">allis shad</name>
    <dbReference type="NCBI Taxonomy" id="278164"/>
    <lineage>
        <taxon>Eukaryota</taxon>
        <taxon>Metazoa</taxon>
        <taxon>Chordata</taxon>
        <taxon>Craniata</taxon>
        <taxon>Vertebrata</taxon>
        <taxon>Euteleostomi</taxon>
        <taxon>Actinopterygii</taxon>
        <taxon>Neopterygii</taxon>
        <taxon>Teleostei</taxon>
        <taxon>Clupei</taxon>
        <taxon>Clupeiformes</taxon>
        <taxon>Clupeoidei</taxon>
        <taxon>Clupeidae</taxon>
        <taxon>Alosa</taxon>
    </lineage>
</organism>
<evidence type="ECO:0000256" key="6">
    <source>
        <dbReference type="SAM" id="MobiDB-lite"/>
    </source>
</evidence>
<evidence type="ECO:0000313" key="9">
    <source>
        <dbReference type="Proteomes" id="UP000823561"/>
    </source>
</evidence>
<dbReference type="EMBL" id="JADWDJ010000009">
    <property type="protein sequence ID" value="KAG5275705.1"/>
    <property type="molecule type" value="Genomic_DNA"/>
</dbReference>
<gene>
    <name evidence="8" type="ORF">AALO_G00123630</name>
</gene>
<feature type="region of interest" description="Disordered" evidence="6">
    <location>
        <begin position="233"/>
        <end position="257"/>
    </location>
</feature>
<dbReference type="Pfam" id="PF07051">
    <property type="entry name" value="OCIA"/>
    <property type="match status" value="1"/>
</dbReference>
<evidence type="ECO:0000313" key="8">
    <source>
        <dbReference type="EMBL" id="KAG5275705.1"/>
    </source>
</evidence>
<evidence type="ECO:0000256" key="4">
    <source>
        <dbReference type="ARBA" id="ARBA00040877"/>
    </source>
</evidence>
<evidence type="ECO:0000256" key="2">
    <source>
        <dbReference type="ARBA" id="ARBA00022753"/>
    </source>
</evidence>
<dbReference type="Proteomes" id="UP000823561">
    <property type="component" value="Chromosome 9"/>
</dbReference>
<reference evidence="8" key="1">
    <citation type="submission" date="2020-10" db="EMBL/GenBank/DDBJ databases">
        <title>Chromosome-scale genome assembly of the Allis shad, Alosa alosa.</title>
        <authorList>
            <person name="Margot Z."/>
            <person name="Christophe K."/>
            <person name="Cabau C."/>
            <person name="Louis A."/>
            <person name="Berthelot C."/>
            <person name="Parey E."/>
            <person name="Roest Crollius H."/>
            <person name="Montfort J."/>
            <person name="Robinson-Rechavi M."/>
            <person name="Bucao C."/>
            <person name="Bouchez O."/>
            <person name="Gislard M."/>
            <person name="Lluch J."/>
            <person name="Milhes M."/>
            <person name="Lampietro C."/>
            <person name="Lopez Roques C."/>
            <person name="Donnadieu C."/>
            <person name="Braasch I."/>
            <person name="Desvignes T."/>
            <person name="Postlethwait J."/>
            <person name="Bobe J."/>
            <person name="Guiguen Y."/>
        </authorList>
    </citation>
    <scope>NUCLEOTIDE SEQUENCE</scope>
    <source>
        <strain evidence="8">M-15738</strain>
        <tissue evidence="8">Blood</tissue>
    </source>
</reference>
<sequence length="257" mass="28269">MSQTTSGFPGPQQHGGAQGALGAGYIPTEDEKRVFRECNQESFWYRSLPFSAVAIAVTQVLVSRGVIAPSPRFGSFPKVAIAGMLAYMTGKMSYMKVCQEKFKNLENSPLGAALRQGHLRHLSPGLNQSEMSDPNQTAPDDAVFESTHQPVISHSYSSDYSSSSQSSYEPAPFSSSFSESAPSGVREDDIPQAASYLDDDLPKKKPVLYEDLRNKNRENYEVTLTQKTETLLKPQAEVATAPKKEGKKNKYGDTWEE</sequence>
<feature type="region of interest" description="Disordered" evidence="6">
    <location>
        <begin position="154"/>
        <end position="187"/>
    </location>
</feature>
<accession>A0AAV6GPP8</accession>
<proteinExistence type="inferred from homology"/>
<evidence type="ECO:0000259" key="7">
    <source>
        <dbReference type="Pfam" id="PF07051"/>
    </source>
</evidence>